<dbReference type="PANTHER" id="PTHR43245:SF13">
    <property type="entry name" value="UDP-D-APIOSE_UDP-D-XYLOSE SYNTHASE 2"/>
    <property type="match status" value="1"/>
</dbReference>
<evidence type="ECO:0000256" key="1">
    <source>
        <dbReference type="ARBA" id="ARBA00023027"/>
    </source>
</evidence>
<dbReference type="InterPro" id="IPR050177">
    <property type="entry name" value="Lipid_A_modif_metabolic_enz"/>
</dbReference>
<proteinExistence type="predicted"/>
<name>A0A8X8XPQ2_SALSN</name>
<evidence type="ECO:0000313" key="4">
    <source>
        <dbReference type="Proteomes" id="UP000298416"/>
    </source>
</evidence>
<dbReference type="CDD" id="cd05257">
    <property type="entry name" value="Arna_like_SDR_e"/>
    <property type="match status" value="1"/>
</dbReference>
<reference evidence="3" key="1">
    <citation type="submission" date="2018-01" db="EMBL/GenBank/DDBJ databases">
        <authorList>
            <person name="Mao J.F."/>
        </authorList>
    </citation>
    <scope>NUCLEOTIDE SEQUENCE</scope>
    <source>
        <strain evidence="3">Huo1</strain>
        <tissue evidence="3">Leaf</tissue>
    </source>
</reference>
<evidence type="ECO:0000313" key="3">
    <source>
        <dbReference type="EMBL" id="KAG6417668.1"/>
    </source>
</evidence>
<keyword evidence="4" id="KW-1185">Reference proteome</keyword>
<dbReference type="Proteomes" id="UP000298416">
    <property type="component" value="Unassembled WGS sequence"/>
</dbReference>
<dbReference type="SUPFAM" id="SSF51735">
    <property type="entry name" value="NAD(P)-binding Rossmann-fold domains"/>
    <property type="match status" value="1"/>
</dbReference>
<keyword evidence="1" id="KW-0520">NAD</keyword>
<dbReference type="PANTHER" id="PTHR43245">
    <property type="entry name" value="BIFUNCTIONAL POLYMYXIN RESISTANCE PROTEIN ARNA"/>
    <property type="match status" value="1"/>
</dbReference>
<reference evidence="3" key="2">
    <citation type="submission" date="2020-08" db="EMBL/GenBank/DDBJ databases">
        <title>Plant Genome Project.</title>
        <authorList>
            <person name="Zhang R.-G."/>
        </authorList>
    </citation>
    <scope>NUCLEOTIDE SEQUENCE</scope>
    <source>
        <strain evidence="3">Huo1</strain>
        <tissue evidence="3">Leaf</tissue>
    </source>
</reference>
<protein>
    <recommendedName>
        <fullName evidence="2">NAD-dependent epimerase/dehydratase domain-containing protein</fullName>
    </recommendedName>
</protein>
<evidence type="ECO:0000259" key="2">
    <source>
        <dbReference type="Pfam" id="PF01370"/>
    </source>
</evidence>
<sequence>MASARVDLDGNPIKPLTICMIGAGGFIGSHLCEKLMAETQHKVLAVDVYSDKIKHLFEPSSLPWADRIQFHRLNIKNDSRLEGLIRMADLIINLAAICTPADYNTRPLDTIYSNFIDALPIIKYCSENGKRLIHFSTCEVYGKTIGCFLPKDSPLRQDPAYYVLSEDSSPCIFGPIEKQRWSYACAKQLVERLIYAEGAENGLEFTIVRPFNWIGPRMDFIPGIDGPSEGVPRVLACFSNNLLRREPLKLVDGGESQRTFVYIKDAIEAVHLMIENPSRANGQIFNVGNPNNEVTVRQLAEMMTQVYSKVSGEPPLDAPTIDISSKEFYGEGYDDSDKRIPDMTIINRQLGSVLLLEPKDITVGLARVDSYLPTPDVRRSCKEGYLKTGNDLRIVYTINLTVFPVKALVNMLKQDQKRKKVAQRRAKRPVVSCNTLGQL</sequence>
<comment type="caution">
    <text evidence="3">The sequence shown here is derived from an EMBL/GenBank/DDBJ whole genome shotgun (WGS) entry which is preliminary data.</text>
</comment>
<accession>A0A8X8XPQ2</accession>
<dbReference type="Pfam" id="PF01370">
    <property type="entry name" value="Epimerase"/>
    <property type="match status" value="1"/>
</dbReference>
<gene>
    <name evidence="3" type="ORF">SASPL_119853</name>
</gene>
<dbReference type="EMBL" id="PNBA02000007">
    <property type="protein sequence ID" value="KAG6417668.1"/>
    <property type="molecule type" value="Genomic_DNA"/>
</dbReference>
<dbReference type="GO" id="GO:0016831">
    <property type="term" value="F:carboxy-lyase activity"/>
    <property type="evidence" value="ECO:0007669"/>
    <property type="project" value="InterPro"/>
</dbReference>
<dbReference type="Gene3D" id="3.40.50.720">
    <property type="entry name" value="NAD(P)-binding Rossmann-like Domain"/>
    <property type="match status" value="1"/>
</dbReference>
<dbReference type="InterPro" id="IPR036291">
    <property type="entry name" value="NAD(P)-bd_dom_sf"/>
</dbReference>
<dbReference type="AlphaFoldDB" id="A0A8X8XPQ2"/>
<dbReference type="InterPro" id="IPR001509">
    <property type="entry name" value="Epimerase_deHydtase"/>
</dbReference>
<feature type="domain" description="NAD-dependent epimerase/dehydratase" evidence="2">
    <location>
        <begin position="18"/>
        <end position="288"/>
    </location>
</feature>
<organism evidence="3">
    <name type="scientific">Salvia splendens</name>
    <name type="common">Scarlet sage</name>
    <dbReference type="NCBI Taxonomy" id="180675"/>
    <lineage>
        <taxon>Eukaryota</taxon>
        <taxon>Viridiplantae</taxon>
        <taxon>Streptophyta</taxon>
        <taxon>Embryophyta</taxon>
        <taxon>Tracheophyta</taxon>
        <taxon>Spermatophyta</taxon>
        <taxon>Magnoliopsida</taxon>
        <taxon>eudicotyledons</taxon>
        <taxon>Gunneridae</taxon>
        <taxon>Pentapetalae</taxon>
        <taxon>asterids</taxon>
        <taxon>lamiids</taxon>
        <taxon>Lamiales</taxon>
        <taxon>Lamiaceae</taxon>
        <taxon>Nepetoideae</taxon>
        <taxon>Mentheae</taxon>
        <taxon>Salviinae</taxon>
        <taxon>Salvia</taxon>
        <taxon>Salvia subgen. Calosphace</taxon>
        <taxon>core Calosphace</taxon>
    </lineage>
</organism>
<dbReference type="InterPro" id="IPR045869">
    <property type="entry name" value="Arna-like_SDR_e"/>
</dbReference>